<comment type="subcellular location">
    <subcellularLocation>
        <location evidence="1">Secreted</location>
        <location evidence="1">Cell wall</location>
    </subcellularLocation>
</comment>
<dbReference type="AlphaFoldDB" id="A0AAV1R621"/>
<evidence type="ECO:0000313" key="14">
    <source>
        <dbReference type="EMBL" id="CAK7328462.1"/>
    </source>
</evidence>
<dbReference type="Gene3D" id="2.160.20.10">
    <property type="entry name" value="Single-stranded right-handed beta-helix, Pectin lyase-like"/>
    <property type="match status" value="1"/>
</dbReference>
<evidence type="ECO:0000256" key="6">
    <source>
        <dbReference type="ARBA" id="ARBA00022801"/>
    </source>
</evidence>
<name>A0AAV1R621_9ROSI</name>
<evidence type="ECO:0000256" key="3">
    <source>
        <dbReference type="ARBA" id="ARBA00008891"/>
    </source>
</evidence>
<evidence type="ECO:0000256" key="10">
    <source>
        <dbReference type="ARBA" id="ARBA00057335"/>
    </source>
</evidence>
<evidence type="ECO:0000256" key="9">
    <source>
        <dbReference type="ARBA" id="ARBA00047928"/>
    </source>
</evidence>
<dbReference type="InterPro" id="IPR011050">
    <property type="entry name" value="Pectin_lyase_fold/virulence"/>
</dbReference>
<evidence type="ECO:0000256" key="12">
    <source>
        <dbReference type="RuleBase" id="RU000589"/>
    </source>
</evidence>
<keyword evidence="6 12" id="KW-0378">Hydrolase</keyword>
<dbReference type="FunFam" id="2.160.20.10:FF:000013">
    <property type="entry name" value="Pectinesterase"/>
    <property type="match status" value="1"/>
</dbReference>
<comment type="function">
    <text evidence="10">Acts in the modification of cell walls via demethylesterification of cell wall pectin.</text>
</comment>
<comment type="catalytic activity">
    <reaction evidence="9 12">
        <text>[(1-&gt;4)-alpha-D-galacturonosyl methyl ester](n) + n H2O = [(1-&gt;4)-alpha-D-galacturonosyl](n) + n methanol + n H(+)</text>
        <dbReference type="Rhea" id="RHEA:22380"/>
        <dbReference type="Rhea" id="RHEA-COMP:14570"/>
        <dbReference type="Rhea" id="RHEA-COMP:14573"/>
        <dbReference type="ChEBI" id="CHEBI:15377"/>
        <dbReference type="ChEBI" id="CHEBI:15378"/>
        <dbReference type="ChEBI" id="CHEBI:17790"/>
        <dbReference type="ChEBI" id="CHEBI:140522"/>
        <dbReference type="ChEBI" id="CHEBI:140523"/>
        <dbReference type="EC" id="3.1.1.11"/>
    </reaction>
</comment>
<gene>
    <name evidence="14" type="ORF">DCAF_LOCUS6186</name>
</gene>
<feature type="domain" description="Pectinesterase catalytic" evidence="13">
    <location>
        <begin position="47"/>
        <end position="325"/>
    </location>
</feature>
<comment type="pathway">
    <text evidence="2 12">Glycan metabolism; pectin degradation; 2-dehydro-3-deoxy-D-gluconate from pectin: step 1/5.</text>
</comment>
<dbReference type="GO" id="GO:0045490">
    <property type="term" value="P:pectin catabolic process"/>
    <property type="evidence" value="ECO:0007669"/>
    <property type="project" value="UniProtKB-UniRule"/>
</dbReference>
<feature type="chain" id="PRO_5043106314" description="Pectinesterase" evidence="12">
    <location>
        <begin position="24"/>
        <end position="336"/>
    </location>
</feature>
<comment type="similarity">
    <text evidence="3">Belongs to the pectinesterase family.</text>
</comment>
<evidence type="ECO:0000256" key="8">
    <source>
        <dbReference type="ARBA" id="ARBA00023180"/>
    </source>
</evidence>
<keyword evidence="12" id="KW-0732">Signal</keyword>
<evidence type="ECO:0000259" key="13">
    <source>
        <dbReference type="Pfam" id="PF01095"/>
    </source>
</evidence>
<dbReference type="InterPro" id="IPR000070">
    <property type="entry name" value="Pectinesterase_cat"/>
</dbReference>
<dbReference type="Pfam" id="PF01095">
    <property type="entry name" value="Pectinesterase"/>
    <property type="match status" value="1"/>
</dbReference>
<dbReference type="InterPro" id="IPR012334">
    <property type="entry name" value="Pectin_lyas_fold"/>
</dbReference>
<dbReference type="Proteomes" id="UP001314170">
    <property type="component" value="Unassembled WGS sequence"/>
</dbReference>
<evidence type="ECO:0000256" key="7">
    <source>
        <dbReference type="ARBA" id="ARBA00023085"/>
    </source>
</evidence>
<evidence type="ECO:0000256" key="5">
    <source>
        <dbReference type="ARBA" id="ARBA00022512"/>
    </source>
</evidence>
<dbReference type="GO" id="GO:0042545">
    <property type="term" value="P:cell wall modification"/>
    <property type="evidence" value="ECO:0007669"/>
    <property type="project" value="UniProtKB-UniRule"/>
</dbReference>
<dbReference type="PANTHER" id="PTHR31321">
    <property type="entry name" value="ACYL-COA THIOESTER HYDROLASE YBHC-RELATED"/>
    <property type="match status" value="1"/>
</dbReference>
<accession>A0AAV1R621</accession>
<evidence type="ECO:0000256" key="1">
    <source>
        <dbReference type="ARBA" id="ARBA00004191"/>
    </source>
</evidence>
<keyword evidence="7 12" id="KW-0063">Aspartyl esterase</keyword>
<keyword evidence="15" id="KW-1185">Reference proteome</keyword>
<proteinExistence type="inferred from homology"/>
<evidence type="ECO:0000256" key="11">
    <source>
        <dbReference type="PROSITE-ProRule" id="PRU10040"/>
    </source>
</evidence>
<evidence type="ECO:0000256" key="4">
    <source>
        <dbReference type="ARBA" id="ARBA00013229"/>
    </source>
</evidence>
<keyword evidence="5" id="KW-0134">Cell wall</keyword>
<organism evidence="14 15">
    <name type="scientific">Dovyalis caffra</name>
    <dbReference type="NCBI Taxonomy" id="77055"/>
    <lineage>
        <taxon>Eukaryota</taxon>
        <taxon>Viridiplantae</taxon>
        <taxon>Streptophyta</taxon>
        <taxon>Embryophyta</taxon>
        <taxon>Tracheophyta</taxon>
        <taxon>Spermatophyta</taxon>
        <taxon>Magnoliopsida</taxon>
        <taxon>eudicotyledons</taxon>
        <taxon>Gunneridae</taxon>
        <taxon>Pentapetalae</taxon>
        <taxon>rosids</taxon>
        <taxon>fabids</taxon>
        <taxon>Malpighiales</taxon>
        <taxon>Salicaceae</taxon>
        <taxon>Flacourtieae</taxon>
        <taxon>Dovyalis</taxon>
    </lineage>
</organism>
<sequence>MFLPWCSSLCFALLLSSFQTGLAKENFLKYGRKRYDPDRKALPYKTILVDHSGHGDFSSVQSAIDSIPEENKNWVRVYIRAGTYREKVNIPSKKPFIILKGEGKRRTQIVWDDHDSTLQSPTFTSSADNIVVRSVAFVNSYNFPHNNNPRMPAVAAMVTGDKTAFYQCRFAGLQDTLWDEAGRHYFKDCSIQGAVDFIFGSGQSIYEDCSIQVLEEGGVITAQGRRNPDDTNGFVFKGCTVFGSSSVFLGRPWGSYSRVLFYDSKFSNIVDPKGWDAWNSVGHEDRLTFAEYGNFGPGADTSKRVNWSKKLSPQGLEELSSISFINADNWIEEQPI</sequence>
<keyword evidence="8" id="KW-0325">Glycoprotein</keyword>
<dbReference type="PROSITE" id="PS00503">
    <property type="entry name" value="PECTINESTERASE_2"/>
    <property type="match status" value="1"/>
</dbReference>
<dbReference type="PANTHER" id="PTHR31321:SF76">
    <property type="entry name" value="PECTINESTERASE 10-RELATED"/>
    <property type="match status" value="1"/>
</dbReference>
<feature type="signal peptide" evidence="12">
    <location>
        <begin position="1"/>
        <end position="23"/>
    </location>
</feature>
<dbReference type="EC" id="3.1.1.11" evidence="4 12"/>
<reference evidence="14 15" key="1">
    <citation type="submission" date="2024-01" db="EMBL/GenBank/DDBJ databases">
        <authorList>
            <person name="Waweru B."/>
        </authorList>
    </citation>
    <scope>NUCLEOTIDE SEQUENCE [LARGE SCALE GENOMIC DNA]</scope>
</reference>
<evidence type="ECO:0000256" key="2">
    <source>
        <dbReference type="ARBA" id="ARBA00005184"/>
    </source>
</evidence>
<dbReference type="SUPFAM" id="SSF51126">
    <property type="entry name" value="Pectin lyase-like"/>
    <property type="match status" value="1"/>
</dbReference>
<keyword evidence="5" id="KW-0964">Secreted</keyword>
<evidence type="ECO:0000313" key="15">
    <source>
        <dbReference type="Proteomes" id="UP001314170"/>
    </source>
</evidence>
<feature type="active site" evidence="11">
    <location>
        <position position="196"/>
    </location>
</feature>
<protein>
    <recommendedName>
        <fullName evidence="4 12">Pectinesterase</fullName>
        <ecNumber evidence="4 12">3.1.1.11</ecNumber>
    </recommendedName>
</protein>
<comment type="caution">
    <text evidence="14">The sequence shown here is derived from an EMBL/GenBank/DDBJ whole genome shotgun (WGS) entry which is preliminary data.</text>
</comment>
<dbReference type="GO" id="GO:0030599">
    <property type="term" value="F:pectinesterase activity"/>
    <property type="evidence" value="ECO:0007669"/>
    <property type="project" value="UniProtKB-UniRule"/>
</dbReference>
<dbReference type="InterPro" id="IPR033131">
    <property type="entry name" value="Pectinesterase_Asp_AS"/>
</dbReference>
<dbReference type="EMBL" id="CAWUPB010000893">
    <property type="protein sequence ID" value="CAK7328462.1"/>
    <property type="molecule type" value="Genomic_DNA"/>
</dbReference>